<dbReference type="RefSeq" id="WP_007037222.1">
    <property type="nucleotide sequence ID" value="NZ_DS480690.1"/>
</dbReference>
<organism evidence="1 2">
    <name type="scientific">Enterocloster bolteae (strain ATCC BAA-613 / DSM 15670 / CCUG 46953 / JCM 12243 / WAL 16351)</name>
    <name type="common">Clostridium bolteae</name>
    <dbReference type="NCBI Taxonomy" id="411902"/>
    <lineage>
        <taxon>Bacteria</taxon>
        <taxon>Bacillati</taxon>
        <taxon>Bacillota</taxon>
        <taxon>Clostridia</taxon>
        <taxon>Lachnospirales</taxon>
        <taxon>Lachnospiraceae</taxon>
        <taxon>Enterocloster</taxon>
    </lineage>
</organism>
<dbReference type="InterPro" id="IPR013321">
    <property type="entry name" value="Arc_rbn_hlx_hlx"/>
</dbReference>
<protein>
    <recommendedName>
        <fullName evidence="3">DUF1778 domain-containing protein</fullName>
    </recommendedName>
</protein>
<dbReference type="GO" id="GO:0006355">
    <property type="term" value="P:regulation of DNA-templated transcription"/>
    <property type="evidence" value="ECO:0007669"/>
    <property type="project" value="InterPro"/>
</dbReference>
<evidence type="ECO:0000313" key="2">
    <source>
        <dbReference type="Proteomes" id="UP000005396"/>
    </source>
</evidence>
<name>A8RU09_ENTBW</name>
<dbReference type="AlphaFoldDB" id="A8RU09"/>
<sequence length="71" mass="8152">MPKIKKEFDQTKYQNEYKKKTYDRMELLVPKGEKAVIKEKAAAAGTSVNEFVYSAVKEKMEAMEAATETEE</sequence>
<proteinExistence type="predicted"/>
<reference evidence="1 2" key="1">
    <citation type="submission" date="2007-08" db="EMBL/GenBank/DDBJ databases">
        <authorList>
            <person name="Fulton L."/>
            <person name="Clifton S."/>
            <person name="Fulton B."/>
            <person name="Xu J."/>
            <person name="Minx P."/>
            <person name="Pepin K.H."/>
            <person name="Johnson M."/>
            <person name="Thiruvilangam P."/>
            <person name="Bhonagiri V."/>
            <person name="Nash W.E."/>
            <person name="Mardis E.R."/>
            <person name="Wilson R.K."/>
        </authorList>
    </citation>
    <scope>NUCLEOTIDE SEQUENCE [LARGE SCALE GENOMIC DNA]</scope>
    <source>
        <strain evidence="2">ATCC BAA-613 / DSM 15670 / CCUG 46953 / JCM 12243 / WAL 16351</strain>
    </source>
</reference>
<comment type="caution">
    <text evidence="1">The sequence shown here is derived from an EMBL/GenBank/DDBJ whole genome shotgun (WGS) entry which is preliminary data.</text>
</comment>
<gene>
    <name evidence="1" type="ORF">CLOBOL_03858</name>
</gene>
<evidence type="ECO:0000313" key="1">
    <source>
        <dbReference type="EMBL" id="EDP15687.1"/>
    </source>
</evidence>
<dbReference type="PaxDb" id="411902-CLOBOL_03858"/>
<dbReference type="HOGENOM" id="CLU_187427_4_0_9"/>
<reference evidence="1 2" key="2">
    <citation type="submission" date="2007-09" db="EMBL/GenBank/DDBJ databases">
        <title>Draft genome sequence of Clostridium bolteae (ATCC BAA-613).</title>
        <authorList>
            <person name="Sudarsanam P."/>
            <person name="Ley R."/>
            <person name="Guruge J."/>
            <person name="Turnbaugh P.J."/>
            <person name="Mahowald M."/>
            <person name="Liep D."/>
            <person name="Gordon J."/>
        </authorList>
    </citation>
    <scope>NUCLEOTIDE SEQUENCE [LARGE SCALE GENOMIC DNA]</scope>
    <source>
        <strain evidence="2">ATCC BAA-613 / DSM 15670 / CCUG 46953 / JCM 12243 / WAL 16351</strain>
    </source>
</reference>
<evidence type="ECO:0008006" key="3">
    <source>
        <dbReference type="Google" id="ProtNLM"/>
    </source>
</evidence>
<dbReference type="Gene3D" id="1.10.1220.10">
    <property type="entry name" value="Met repressor-like"/>
    <property type="match status" value="1"/>
</dbReference>
<dbReference type="Proteomes" id="UP000005396">
    <property type="component" value="Unassembled WGS sequence"/>
</dbReference>
<dbReference type="EMBL" id="ABCC02000033">
    <property type="protein sequence ID" value="EDP15687.1"/>
    <property type="molecule type" value="Genomic_DNA"/>
</dbReference>
<accession>A8RU09</accession>